<dbReference type="NCBIfam" id="TIGR01459">
    <property type="entry name" value="HAD-SF-IIA-hyp4"/>
    <property type="match status" value="1"/>
</dbReference>
<dbReference type="InterPro" id="IPR006356">
    <property type="entry name" value="HAD-SF_hydro_IIA_hyp3"/>
</dbReference>
<dbReference type="PANTHER" id="PTHR19288:SF90">
    <property type="entry name" value="OS08G0542600 PROTEIN"/>
    <property type="match status" value="1"/>
</dbReference>
<organism evidence="1 2">
    <name type="scientific">Candidatus Bandiella euplotis</name>
    <dbReference type="NCBI Taxonomy" id="1664265"/>
    <lineage>
        <taxon>Bacteria</taxon>
        <taxon>Pseudomonadati</taxon>
        <taxon>Pseudomonadota</taxon>
        <taxon>Alphaproteobacteria</taxon>
        <taxon>Rickettsiales</taxon>
        <taxon>Candidatus Midichloriaceae</taxon>
        <taxon>Candidatus Bandiella</taxon>
    </lineage>
</organism>
<dbReference type="EMBL" id="CP110820">
    <property type="protein sequence ID" value="WPX95990.1"/>
    <property type="molecule type" value="Genomic_DNA"/>
</dbReference>
<sequence length="278" mass="30973">MKTGNISNYDVLLLDLWGVIYDGHNLYPEALETLQKLKQIGKEVIFFSNVPRMASTVKSMLTGFGINDSLYSKLVSSGEFANDLLTKKKQFGTKYFYIGSPESEEVVFNLGGYQKVSKAEDADFGIITSIINYHEEAKKLAEEAIKYKLPVLCVNPDKSSIKTSGEVVPCPGVIAEEYENLGGEVIYFGKPYKHIYEYALKDVATGKRVLAIGDSMENDIKGANNMNIDSVLVCSGIHRHDLAIGVGEIPEEENLMKLYEKYSLKPTFVISLLRDIKI</sequence>
<keyword evidence="1" id="KW-0378">Hydrolase</keyword>
<protein>
    <submittedName>
        <fullName evidence="1">HAD-family hydrolase</fullName>
    </submittedName>
</protein>
<dbReference type="SUPFAM" id="SSF56784">
    <property type="entry name" value="HAD-like"/>
    <property type="match status" value="1"/>
</dbReference>
<dbReference type="InterPro" id="IPR023214">
    <property type="entry name" value="HAD_sf"/>
</dbReference>
<reference evidence="1 2" key="1">
    <citation type="submission" date="2022-11" db="EMBL/GenBank/DDBJ databases">
        <title>Host association and intracellularity evolved multiple times independently in the Rickettsiales.</title>
        <authorList>
            <person name="Castelli M."/>
            <person name="Nardi T."/>
            <person name="Gammuto L."/>
            <person name="Bellinzona G."/>
            <person name="Sabaneyeva E."/>
            <person name="Potekhin A."/>
            <person name="Serra V."/>
            <person name="Petroni G."/>
            <person name="Sassera D."/>
        </authorList>
    </citation>
    <scope>NUCLEOTIDE SEQUENCE [LARGE SCALE GENOMIC DNA]</scope>
    <source>
        <strain evidence="1 2">NDG2</strain>
    </source>
</reference>
<proteinExistence type="predicted"/>
<dbReference type="InterPro" id="IPR006439">
    <property type="entry name" value="HAD-SF_hydro_IA"/>
</dbReference>
<name>A0ABZ0UPS9_9RICK</name>
<dbReference type="Proteomes" id="UP001327219">
    <property type="component" value="Chromosome"/>
</dbReference>
<dbReference type="NCBIfam" id="TIGR01460">
    <property type="entry name" value="HAD-SF-IIA"/>
    <property type="match status" value="1"/>
</dbReference>
<gene>
    <name evidence="1" type="ORF">Bandiella_00092</name>
</gene>
<dbReference type="GO" id="GO:0016787">
    <property type="term" value="F:hydrolase activity"/>
    <property type="evidence" value="ECO:0007669"/>
    <property type="project" value="UniProtKB-KW"/>
</dbReference>
<dbReference type="RefSeq" id="WP_323732954.1">
    <property type="nucleotide sequence ID" value="NZ_CP110820.1"/>
</dbReference>
<dbReference type="NCBIfam" id="TIGR01549">
    <property type="entry name" value="HAD-SF-IA-v1"/>
    <property type="match status" value="1"/>
</dbReference>
<keyword evidence="2" id="KW-1185">Reference proteome</keyword>
<dbReference type="InterPro" id="IPR006357">
    <property type="entry name" value="HAD-SF_hydro_IIA"/>
</dbReference>
<dbReference type="InterPro" id="IPR036412">
    <property type="entry name" value="HAD-like_sf"/>
</dbReference>
<evidence type="ECO:0000313" key="2">
    <source>
        <dbReference type="Proteomes" id="UP001327219"/>
    </source>
</evidence>
<dbReference type="PANTHER" id="PTHR19288">
    <property type="entry name" value="4-NITROPHENYLPHOSPHATASE-RELATED"/>
    <property type="match status" value="1"/>
</dbReference>
<dbReference type="Pfam" id="PF13344">
    <property type="entry name" value="Hydrolase_6"/>
    <property type="match status" value="1"/>
</dbReference>
<accession>A0ABZ0UPS9</accession>
<dbReference type="Pfam" id="PF13242">
    <property type="entry name" value="Hydrolase_like"/>
    <property type="match status" value="1"/>
</dbReference>
<evidence type="ECO:0000313" key="1">
    <source>
        <dbReference type="EMBL" id="WPX95990.1"/>
    </source>
</evidence>
<dbReference type="Gene3D" id="3.40.50.1000">
    <property type="entry name" value="HAD superfamily/HAD-like"/>
    <property type="match status" value="2"/>
</dbReference>